<gene>
    <name evidence="5" type="ORF">RM844_21305</name>
</gene>
<dbReference type="PANTHER" id="PTHR30146:SF155">
    <property type="entry name" value="ALANINE RACEMASE"/>
    <property type="match status" value="1"/>
</dbReference>
<keyword evidence="1" id="KW-0805">Transcription regulation</keyword>
<dbReference type="InterPro" id="IPR028082">
    <property type="entry name" value="Peripla_BP_I"/>
</dbReference>
<dbReference type="Pfam" id="PF13377">
    <property type="entry name" value="Peripla_BP_3"/>
    <property type="match status" value="1"/>
</dbReference>
<dbReference type="InterPro" id="IPR018356">
    <property type="entry name" value="Tscrpt_reg_HTH_DeoR_CS"/>
</dbReference>
<dbReference type="PROSITE" id="PS51000">
    <property type="entry name" value="HTH_DEOR_2"/>
    <property type="match status" value="1"/>
</dbReference>
<evidence type="ECO:0000256" key="2">
    <source>
        <dbReference type="ARBA" id="ARBA00023125"/>
    </source>
</evidence>
<accession>A0ABU2JV38</accession>
<keyword evidence="3" id="KW-0804">Transcription</keyword>
<dbReference type="EMBL" id="JAVREO010000013">
    <property type="protein sequence ID" value="MDT0268829.1"/>
    <property type="molecule type" value="Genomic_DNA"/>
</dbReference>
<organism evidence="5 6">
    <name type="scientific">Streptomyces chisholmiae</name>
    <dbReference type="NCBI Taxonomy" id="3075540"/>
    <lineage>
        <taxon>Bacteria</taxon>
        <taxon>Bacillati</taxon>
        <taxon>Actinomycetota</taxon>
        <taxon>Actinomycetes</taxon>
        <taxon>Kitasatosporales</taxon>
        <taxon>Streptomycetaceae</taxon>
        <taxon>Streptomyces</taxon>
    </lineage>
</organism>
<dbReference type="RefSeq" id="WP_311668917.1">
    <property type="nucleotide sequence ID" value="NZ_JAVREO010000013.1"/>
</dbReference>
<dbReference type="SMART" id="SM00420">
    <property type="entry name" value="HTH_DEOR"/>
    <property type="match status" value="1"/>
</dbReference>
<dbReference type="Pfam" id="PF08220">
    <property type="entry name" value="HTH_DeoR"/>
    <property type="match status" value="1"/>
</dbReference>
<keyword evidence="2" id="KW-0238">DNA-binding</keyword>
<name>A0ABU2JV38_9ACTN</name>
<dbReference type="InterPro" id="IPR036390">
    <property type="entry name" value="WH_DNA-bd_sf"/>
</dbReference>
<keyword evidence="6" id="KW-1185">Reference proteome</keyword>
<sequence>MADLLALQRRELLLRELRAAGAVRVAELAARYAVSLGTIRRDLGELATSGALVRVRGGAVLPPGGAPGGPPADRQAVVAPRRPPPGGHRAAVRTIGLLVPSATRFYPPVISGVRAVAARHRARVVIALSDHGQPRDLAQIDELRALGASGLLVAPADGAETGPAVLDRLRATGLPFVLVERRPQDPYDPAEFVVSDHRKGAYAAVAHLAGLGHRRVALLARTGLTAGQVREGHAAAVRALGLAEDAPALVPDGPVAGAPAAAAVGDAFLDSCLASGVSAAVVAAEGDAIMLLQRLRARALRVPADLALVTCDDELAAVAEVPLTTVAPPKGRVGECATRLLLDRLDRPEQEPPRGVVMQPRLVVRRSCGAARD</sequence>
<dbReference type="SUPFAM" id="SSF53822">
    <property type="entry name" value="Periplasmic binding protein-like I"/>
    <property type="match status" value="1"/>
</dbReference>
<dbReference type="PROSITE" id="PS00894">
    <property type="entry name" value="HTH_DEOR_1"/>
    <property type="match status" value="1"/>
</dbReference>
<dbReference type="SUPFAM" id="SSF46785">
    <property type="entry name" value="Winged helix' DNA-binding domain"/>
    <property type="match status" value="1"/>
</dbReference>
<dbReference type="CDD" id="cd06267">
    <property type="entry name" value="PBP1_LacI_sugar_binding-like"/>
    <property type="match status" value="1"/>
</dbReference>
<reference evidence="6" key="1">
    <citation type="submission" date="2023-07" db="EMBL/GenBank/DDBJ databases">
        <title>30 novel species of actinomycetes from the DSMZ collection.</title>
        <authorList>
            <person name="Nouioui I."/>
        </authorList>
    </citation>
    <scope>NUCLEOTIDE SEQUENCE [LARGE SCALE GENOMIC DNA]</scope>
    <source>
        <strain evidence="6">DSM 44915</strain>
    </source>
</reference>
<evidence type="ECO:0000313" key="5">
    <source>
        <dbReference type="EMBL" id="MDT0268829.1"/>
    </source>
</evidence>
<protein>
    <submittedName>
        <fullName evidence="5">Substrate-binding domain-containing protein</fullName>
    </submittedName>
</protein>
<evidence type="ECO:0000256" key="1">
    <source>
        <dbReference type="ARBA" id="ARBA00023015"/>
    </source>
</evidence>
<dbReference type="InterPro" id="IPR001034">
    <property type="entry name" value="DeoR_HTH"/>
</dbReference>
<dbReference type="PANTHER" id="PTHR30146">
    <property type="entry name" value="LACI-RELATED TRANSCRIPTIONAL REPRESSOR"/>
    <property type="match status" value="1"/>
</dbReference>
<dbReference type="PRINTS" id="PR00037">
    <property type="entry name" value="HTHLACR"/>
</dbReference>
<feature type="domain" description="HTH deoR-type" evidence="4">
    <location>
        <begin position="6"/>
        <end position="61"/>
    </location>
</feature>
<dbReference type="Gene3D" id="3.40.50.2300">
    <property type="match status" value="2"/>
</dbReference>
<evidence type="ECO:0000259" key="4">
    <source>
        <dbReference type="PROSITE" id="PS51000"/>
    </source>
</evidence>
<dbReference type="InterPro" id="IPR046335">
    <property type="entry name" value="LacI/GalR-like_sensor"/>
</dbReference>
<evidence type="ECO:0000256" key="3">
    <source>
        <dbReference type="ARBA" id="ARBA00023163"/>
    </source>
</evidence>
<evidence type="ECO:0000313" key="6">
    <source>
        <dbReference type="Proteomes" id="UP001183410"/>
    </source>
</evidence>
<proteinExistence type="predicted"/>
<dbReference type="Proteomes" id="UP001183410">
    <property type="component" value="Unassembled WGS sequence"/>
</dbReference>
<comment type="caution">
    <text evidence="5">The sequence shown here is derived from an EMBL/GenBank/DDBJ whole genome shotgun (WGS) entry which is preliminary data.</text>
</comment>